<dbReference type="EMBL" id="CP136958">
    <property type="protein sequence ID" value="WOT03249.1"/>
    <property type="molecule type" value="Genomic_DNA"/>
</dbReference>
<dbReference type="Proteomes" id="UP000234560">
    <property type="component" value="Chromosome"/>
</dbReference>
<dbReference type="GO" id="GO:0003677">
    <property type="term" value="F:DNA binding"/>
    <property type="evidence" value="ECO:0007669"/>
    <property type="project" value="UniProtKB-UniRule"/>
</dbReference>
<comment type="similarity">
    <text evidence="4">Belongs to the WhiA family.</text>
</comment>
<dbReference type="AlphaFoldDB" id="A0AAF0YWJ6"/>
<evidence type="ECO:0000256" key="4">
    <source>
        <dbReference type="HAMAP-Rule" id="MF_01420"/>
    </source>
</evidence>
<dbReference type="KEGG" id="cpyr:CYJ47_05700"/>
<keyword evidence="2 4" id="KW-0238">DNA-binding</keyword>
<dbReference type="InterPro" id="IPR003802">
    <property type="entry name" value="Sporulation_regulator_WhiA"/>
</dbReference>
<dbReference type="HAMAP" id="MF_01420">
    <property type="entry name" value="HTH_type_WhiA"/>
    <property type="match status" value="1"/>
</dbReference>
<dbReference type="InterPro" id="IPR023054">
    <property type="entry name" value="Sporulation_regulator_WhiA_C"/>
</dbReference>
<feature type="domain" description="Sporulation regulator WhiA C-terminal" evidence="6">
    <location>
        <begin position="210"/>
        <end position="288"/>
    </location>
</feature>
<keyword evidence="3 4" id="KW-0131">Cell cycle</keyword>
<dbReference type="RefSeq" id="WP_101678899.1">
    <property type="nucleotide sequence ID" value="NZ_CAMIHY010000078.1"/>
</dbReference>
<dbReference type="NCBIfam" id="TIGR00647">
    <property type="entry name" value="DNA_bind_WhiA"/>
    <property type="match status" value="1"/>
</dbReference>
<evidence type="ECO:0000313" key="9">
    <source>
        <dbReference type="Proteomes" id="UP000234560"/>
    </source>
</evidence>
<evidence type="ECO:0000313" key="8">
    <source>
        <dbReference type="EMBL" id="WOT03249.1"/>
    </source>
</evidence>
<feature type="domain" description="WhiA LAGLIDADG-like" evidence="7">
    <location>
        <begin position="114"/>
        <end position="202"/>
    </location>
</feature>
<feature type="region of interest" description="Disordered" evidence="5">
    <location>
        <begin position="291"/>
        <end position="320"/>
    </location>
</feature>
<evidence type="ECO:0000256" key="3">
    <source>
        <dbReference type="ARBA" id="ARBA00023306"/>
    </source>
</evidence>
<evidence type="ECO:0000259" key="6">
    <source>
        <dbReference type="Pfam" id="PF02650"/>
    </source>
</evidence>
<name>A0AAF0YWJ6_9CORY</name>
<organism evidence="8 9">
    <name type="scientific">Corynebacterium pyruviciproducens</name>
    <dbReference type="NCBI Taxonomy" id="598660"/>
    <lineage>
        <taxon>Bacteria</taxon>
        <taxon>Bacillati</taxon>
        <taxon>Actinomycetota</taxon>
        <taxon>Actinomycetes</taxon>
        <taxon>Mycobacteriales</taxon>
        <taxon>Corynebacteriaceae</taxon>
        <taxon>Corynebacterium</taxon>
    </lineage>
</organism>
<protein>
    <recommendedName>
        <fullName evidence="4">Probable cell division protein WhiA</fullName>
    </recommendedName>
</protein>
<dbReference type="GO" id="GO:0051301">
    <property type="term" value="P:cell division"/>
    <property type="evidence" value="ECO:0007669"/>
    <property type="project" value="UniProtKB-UniRule"/>
</dbReference>
<accession>A0AAF0YWJ6</accession>
<dbReference type="PANTHER" id="PTHR37307">
    <property type="entry name" value="CELL DIVISION PROTEIN WHIA-RELATED"/>
    <property type="match status" value="1"/>
</dbReference>
<proteinExistence type="inferred from homology"/>
<evidence type="ECO:0000256" key="5">
    <source>
        <dbReference type="SAM" id="MobiDB-lite"/>
    </source>
</evidence>
<evidence type="ECO:0000256" key="1">
    <source>
        <dbReference type="ARBA" id="ARBA00022618"/>
    </source>
</evidence>
<evidence type="ECO:0000259" key="7">
    <source>
        <dbReference type="Pfam" id="PF14527"/>
    </source>
</evidence>
<dbReference type="InterPro" id="IPR027434">
    <property type="entry name" value="Homing_endonucl"/>
</dbReference>
<reference evidence="8" key="2">
    <citation type="submission" date="2023-10" db="EMBL/GenBank/DDBJ databases">
        <authorList>
            <person name="Choi B."/>
        </authorList>
    </citation>
    <scope>NUCLEOTIDE SEQUENCE</scope>
    <source>
        <strain evidence="8">UMB0763</strain>
    </source>
</reference>
<comment type="function">
    <text evidence="4">Involved in cell division and chromosome segregation.</text>
</comment>
<dbReference type="InterPro" id="IPR039518">
    <property type="entry name" value="WhiA_LAGLIDADG_dom"/>
</dbReference>
<dbReference type="Gene3D" id="3.10.28.10">
    <property type="entry name" value="Homing endonucleases"/>
    <property type="match status" value="1"/>
</dbReference>
<keyword evidence="1 4" id="KW-0132">Cell division</keyword>
<evidence type="ECO:0000256" key="2">
    <source>
        <dbReference type="ARBA" id="ARBA00023125"/>
    </source>
</evidence>
<dbReference type="Pfam" id="PF14527">
    <property type="entry name" value="LAGLIDADG_WhiA"/>
    <property type="match status" value="1"/>
</dbReference>
<dbReference type="GO" id="GO:0043937">
    <property type="term" value="P:regulation of sporulation"/>
    <property type="evidence" value="ECO:0007669"/>
    <property type="project" value="InterPro"/>
</dbReference>
<dbReference type="Pfam" id="PF02650">
    <property type="entry name" value="HTH_WhiA"/>
    <property type="match status" value="1"/>
</dbReference>
<reference evidence="8" key="1">
    <citation type="submission" date="2017-12" db="EMBL/GenBank/DDBJ databases">
        <authorList>
            <person name="Thomas-White K."/>
            <person name="Wolfe A.J."/>
        </authorList>
    </citation>
    <scope>NUCLEOTIDE SEQUENCE</scope>
    <source>
        <strain evidence="8">UMB0763</strain>
    </source>
</reference>
<sequence>MTLTNDVCAELVTVPLDRTSAASELATIIRLAGSFEHGSQLTLTIACSDPRVLKRVSVLLHEELLLNGRIDGDTLVVSDNVAPALRKLGLITRGGTPVRGLPMFIVNGSMLEAEAAWRGAFLVAGTLMEPGRSSSLDIQCPCQEVALALVGCGRRLNFTVKSKDVRGSERAVIKDEHDIGALLTRLGASRTRIVWEEELKRRQKTTANSRLANFDDANMRRSVQAAIAASAKVSRALEILGDDVPDHLAEAGHLRITYQQASLEELGKLADPQMTKDAIAGRIRRLLTTADRRAKELGIPPTSEALKHLDEEPDGFYPRQ</sequence>
<dbReference type="PANTHER" id="PTHR37307:SF1">
    <property type="entry name" value="CELL DIVISION PROTEIN WHIA-RELATED"/>
    <property type="match status" value="1"/>
</dbReference>
<gene>
    <name evidence="4 8" type="primary">whiA</name>
    <name evidence="8" type="ORF">CYJ47_05700</name>
</gene>